<evidence type="ECO:0000313" key="2">
    <source>
        <dbReference type="EMBL" id="EGJ48624.1"/>
    </source>
</evidence>
<name>F3YU18_DESAF</name>
<accession>F3YU18</accession>
<feature type="region of interest" description="Disordered" evidence="1">
    <location>
        <begin position="1"/>
        <end position="36"/>
    </location>
</feature>
<dbReference type="KEGG" id="daf:Desaf_0266"/>
<protein>
    <submittedName>
        <fullName evidence="2">Uncharacterized protein</fullName>
    </submittedName>
</protein>
<dbReference type="Proteomes" id="UP000007844">
    <property type="component" value="Chromosome"/>
</dbReference>
<evidence type="ECO:0000313" key="3">
    <source>
        <dbReference type="Proteomes" id="UP000007844"/>
    </source>
</evidence>
<organism evidence="2 3">
    <name type="scientific">Desulfocurvibacter africanus subsp. africanus str. Walvis Bay</name>
    <dbReference type="NCBI Taxonomy" id="690850"/>
    <lineage>
        <taxon>Bacteria</taxon>
        <taxon>Pseudomonadati</taxon>
        <taxon>Thermodesulfobacteriota</taxon>
        <taxon>Desulfovibrionia</taxon>
        <taxon>Desulfovibrionales</taxon>
        <taxon>Desulfovibrionaceae</taxon>
        <taxon>Desulfocurvibacter</taxon>
    </lineage>
</organism>
<sequence>MLNHCTGELKRHPIATKKPPTKARATVGGQEVETPD</sequence>
<dbReference type="AlphaFoldDB" id="F3YU18"/>
<proteinExistence type="predicted"/>
<dbReference type="HOGENOM" id="CLU_3355770_0_0_7"/>
<feature type="compositionally biased region" description="Basic residues" evidence="1">
    <location>
        <begin position="12"/>
        <end position="21"/>
    </location>
</feature>
<gene>
    <name evidence="2" type="ORF">Desaf_0266</name>
</gene>
<dbReference type="EMBL" id="CP003221">
    <property type="protein sequence ID" value="EGJ48624.1"/>
    <property type="molecule type" value="Genomic_DNA"/>
</dbReference>
<evidence type="ECO:0000256" key="1">
    <source>
        <dbReference type="SAM" id="MobiDB-lite"/>
    </source>
</evidence>
<keyword evidence="3" id="KW-1185">Reference proteome</keyword>
<reference evidence="2 3" key="1">
    <citation type="journal article" date="2011" name="J. Bacteriol.">
        <title>Genome sequence of the mercury-methylating and pleomorphic Desulfovibrio africanus Strain Walvis Bay.</title>
        <authorList>
            <person name="Brown S.D."/>
            <person name="Wall J.D."/>
            <person name="Kucken A.M."/>
            <person name="Gilmour C.C."/>
            <person name="Podar M."/>
            <person name="Brandt C.C."/>
            <person name="Teshima H."/>
            <person name="Detter J.C."/>
            <person name="Han C.S."/>
            <person name="Land M.L."/>
            <person name="Lucas S."/>
            <person name="Han J."/>
            <person name="Pennacchio L."/>
            <person name="Nolan M."/>
            <person name="Pitluck S."/>
            <person name="Woyke T."/>
            <person name="Goodwin L."/>
            <person name="Palumbo A.V."/>
            <person name="Elias D.A."/>
        </authorList>
    </citation>
    <scope>NUCLEOTIDE SEQUENCE [LARGE SCALE GENOMIC DNA]</scope>
    <source>
        <strain evidence="2 3">Walvis Bay</strain>
    </source>
</reference>